<gene>
    <name evidence="2" type="ORF">TK0001_2309</name>
</gene>
<dbReference type="AlphaFoldDB" id="A0A2N9ANH3"/>
<evidence type="ECO:0000313" key="2">
    <source>
        <dbReference type="EMBL" id="SOR28911.1"/>
    </source>
</evidence>
<name>A0A2N9ANH3_METEX</name>
<accession>A0A2N9ANH3</accession>
<evidence type="ECO:0000256" key="1">
    <source>
        <dbReference type="SAM" id="MobiDB-lite"/>
    </source>
</evidence>
<dbReference type="Proteomes" id="UP000233769">
    <property type="component" value="Chromosome tk0001"/>
</dbReference>
<sequence length="109" mass="11738">MPMLRLNRMKPQGRRSRKKAASSGVSAVPEQPRMTARGVLAEVMLAEVMGPAFLGWGRGLAAITSTVEHGLDPTHVLILRCREAASKDRPGIARDLEEGTKPGHANASR</sequence>
<evidence type="ECO:0000313" key="3">
    <source>
        <dbReference type="Proteomes" id="UP000233769"/>
    </source>
</evidence>
<feature type="compositionally biased region" description="Basic residues" evidence="1">
    <location>
        <begin position="7"/>
        <end position="20"/>
    </location>
</feature>
<feature type="region of interest" description="Disordered" evidence="1">
    <location>
        <begin position="1"/>
        <end position="32"/>
    </location>
</feature>
<proteinExistence type="predicted"/>
<reference evidence="3" key="1">
    <citation type="submission" date="2017-10" db="EMBL/GenBank/DDBJ databases">
        <authorList>
            <person name="Regsiter A."/>
            <person name="William W."/>
        </authorList>
    </citation>
    <scope>NUCLEOTIDE SEQUENCE [LARGE SCALE GENOMIC DNA]</scope>
</reference>
<dbReference type="EMBL" id="LT962688">
    <property type="protein sequence ID" value="SOR28911.1"/>
    <property type="molecule type" value="Genomic_DNA"/>
</dbReference>
<organism evidence="2 3">
    <name type="scientific">Methylorubrum extorquens</name>
    <name type="common">Methylobacterium dichloromethanicum</name>
    <name type="synonym">Methylobacterium extorquens</name>
    <dbReference type="NCBI Taxonomy" id="408"/>
    <lineage>
        <taxon>Bacteria</taxon>
        <taxon>Pseudomonadati</taxon>
        <taxon>Pseudomonadota</taxon>
        <taxon>Alphaproteobacteria</taxon>
        <taxon>Hyphomicrobiales</taxon>
        <taxon>Methylobacteriaceae</taxon>
        <taxon>Methylorubrum</taxon>
    </lineage>
</organism>
<feature type="compositionally biased region" description="Basic and acidic residues" evidence="1">
    <location>
        <begin position="88"/>
        <end position="101"/>
    </location>
</feature>
<protein>
    <submittedName>
        <fullName evidence="2">Uncharacterized protein</fullName>
    </submittedName>
</protein>
<feature type="region of interest" description="Disordered" evidence="1">
    <location>
        <begin position="88"/>
        <end position="109"/>
    </location>
</feature>